<keyword evidence="1" id="KW-0479">Metal-binding</keyword>
<feature type="compositionally biased region" description="Basic and acidic residues" evidence="7">
    <location>
        <begin position="590"/>
        <end position="599"/>
    </location>
</feature>
<comment type="caution">
    <text evidence="10">The sequence shown here is derived from an EMBL/GenBank/DDBJ whole genome shotgun (WGS) entry which is preliminary data.</text>
</comment>
<dbReference type="InterPro" id="IPR001164">
    <property type="entry name" value="ArfGAP_dom"/>
</dbReference>
<feature type="compositionally biased region" description="Acidic residues" evidence="7">
    <location>
        <begin position="629"/>
        <end position="644"/>
    </location>
</feature>
<dbReference type="FunFam" id="1.10.220.150:FF:000007">
    <property type="entry name" value="Arf-GAP with coiled-coil, ANK repeat and PH domain-containing protein 2"/>
    <property type="match status" value="1"/>
</dbReference>
<keyword evidence="5" id="KW-0040">ANK repeat</keyword>
<evidence type="ECO:0000259" key="8">
    <source>
        <dbReference type="PROSITE" id="PS50003"/>
    </source>
</evidence>
<dbReference type="SUPFAM" id="SSF57863">
    <property type="entry name" value="ArfGap/RecO-like zinc finger"/>
    <property type="match status" value="1"/>
</dbReference>
<dbReference type="PANTHER" id="PTHR23180">
    <property type="entry name" value="CENTAURIN/ARF"/>
    <property type="match status" value="1"/>
</dbReference>
<dbReference type="SMART" id="SM00105">
    <property type="entry name" value="ArfGap"/>
    <property type="match status" value="1"/>
</dbReference>
<dbReference type="InterPro" id="IPR011993">
    <property type="entry name" value="PH-like_dom_sf"/>
</dbReference>
<feature type="compositionally biased region" description="Polar residues" evidence="7">
    <location>
        <begin position="619"/>
        <end position="628"/>
    </location>
</feature>
<dbReference type="OrthoDB" id="10070851at2759"/>
<dbReference type="PROSITE" id="PS50003">
    <property type="entry name" value="PH_DOMAIN"/>
    <property type="match status" value="1"/>
</dbReference>
<evidence type="ECO:0000259" key="9">
    <source>
        <dbReference type="PROSITE" id="PS50115"/>
    </source>
</evidence>
<dbReference type="InterPro" id="IPR037278">
    <property type="entry name" value="ARFGAP/RecO"/>
</dbReference>
<dbReference type="Gene3D" id="1.20.1270.60">
    <property type="entry name" value="Arfaptin homology (AH) domain/BAR domain"/>
    <property type="match status" value="1"/>
</dbReference>
<dbReference type="SUPFAM" id="SSF50729">
    <property type="entry name" value="PH domain-like"/>
    <property type="match status" value="1"/>
</dbReference>
<dbReference type="InterPro" id="IPR001849">
    <property type="entry name" value="PH_domain"/>
</dbReference>
<dbReference type="Pfam" id="PF01412">
    <property type="entry name" value="ArfGap"/>
    <property type="match status" value="1"/>
</dbReference>
<evidence type="ECO:0000256" key="3">
    <source>
        <dbReference type="ARBA" id="ARBA00022771"/>
    </source>
</evidence>
<dbReference type="Gene3D" id="1.10.220.150">
    <property type="entry name" value="Arf GTPase activating protein"/>
    <property type="match status" value="1"/>
</dbReference>
<protein>
    <recommendedName>
        <fullName evidence="12">Arf-GAP with coiled-coil, ANK repeat and PH domain-containing protein 2</fullName>
    </recommendedName>
</protein>
<dbReference type="InterPro" id="IPR045258">
    <property type="entry name" value="ACAP1/2/3-like"/>
</dbReference>
<accession>A0A834HX32</accession>
<feature type="region of interest" description="Disordered" evidence="7">
    <location>
        <begin position="568"/>
        <end position="599"/>
    </location>
</feature>
<dbReference type="AlphaFoldDB" id="A0A834HX32"/>
<dbReference type="Pfam" id="PF16746">
    <property type="entry name" value="BAR_3"/>
    <property type="match status" value="1"/>
</dbReference>
<organism evidence="10 11">
    <name type="scientific">Rhynchophorus ferrugineus</name>
    <name type="common">Red palm weevil</name>
    <name type="synonym">Curculio ferrugineus</name>
    <dbReference type="NCBI Taxonomy" id="354439"/>
    <lineage>
        <taxon>Eukaryota</taxon>
        <taxon>Metazoa</taxon>
        <taxon>Ecdysozoa</taxon>
        <taxon>Arthropoda</taxon>
        <taxon>Hexapoda</taxon>
        <taxon>Insecta</taxon>
        <taxon>Pterygota</taxon>
        <taxon>Neoptera</taxon>
        <taxon>Endopterygota</taxon>
        <taxon>Coleoptera</taxon>
        <taxon>Polyphaga</taxon>
        <taxon>Cucujiformia</taxon>
        <taxon>Curculionidae</taxon>
        <taxon>Dryophthorinae</taxon>
        <taxon>Rhynchophorus</taxon>
    </lineage>
</organism>
<feature type="region of interest" description="Disordered" evidence="7">
    <location>
        <begin position="619"/>
        <end position="644"/>
    </location>
</feature>
<dbReference type="GO" id="GO:0008270">
    <property type="term" value="F:zinc ion binding"/>
    <property type="evidence" value="ECO:0007669"/>
    <property type="project" value="UniProtKB-KW"/>
</dbReference>
<proteinExistence type="predicted"/>
<evidence type="ECO:0000256" key="4">
    <source>
        <dbReference type="ARBA" id="ARBA00022833"/>
    </source>
</evidence>
<dbReference type="PROSITE" id="PS50115">
    <property type="entry name" value="ARFGAP"/>
    <property type="match status" value="1"/>
</dbReference>
<feature type="non-terminal residue" evidence="10">
    <location>
        <position position="1"/>
    </location>
</feature>
<dbReference type="FunFam" id="1.20.1270.60:FF:000025">
    <property type="entry name" value="arf-GAP with coiled-coil, ANK repeat and PH domain-containing protein 2"/>
    <property type="match status" value="1"/>
</dbReference>
<evidence type="ECO:0000256" key="1">
    <source>
        <dbReference type="ARBA" id="ARBA00022723"/>
    </source>
</evidence>
<dbReference type="GO" id="GO:0005737">
    <property type="term" value="C:cytoplasm"/>
    <property type="evidence" value="ECO:0007669"/>
    <property type="project" value="InterPro"/>
</dbReference>
<reference evidence="10" key="1">
    <citation type="submission" date="2020-08" db="EMBL/GenBank/DDBJ databases">
        <title>Genome sequencing and assembly of the red palm weevil Rhynchophorus ferrugineus.</title>
        <authorList>
            <person name="Dias G.B."/>
            <person name="Bergman C.M."/>
            <person name="Manee M."/>
        </authorList>
    </citation>
    <scope>NUCLEOTIDE SEQUENCE</scope>
    <source>
        <strain evidence="10">AA-2017</strain>
        <tissue evidence="10">Whole larva</tissue>
    </source>
</reference>
<feature type="domain" description="PH" evidence="8">
    <location>
        <begin position="261"/>
        <end position="357"/>
    </location>
</feature>
<dbReference type="PANTHER" id="PTHR23180:SF399">
    <property type="entry name" value="BLOWN FUSE, ISOFORM A-RELATED"/>
    <property type="match status" value="1"/>
</dbReference>
<evidence type="ECO:0000256" key="5">
    <source>
        <dbReference type="ARBA" id="ARBA00023043"/>
    </source>
</evidence>
<evidence type="ECO:0008006" key="12">
    <source>
        <dbReference type="Google" id="ProtNLM"/>
    </source>
</evidence>
<keyword evidence="4" id="KW-0862">Zinc</keyword>
<name>A0A834HX32_RHYFE</name>
<dbReference type="Proteomes" id="UP000625711">
    <property type="component" value="Unassembled WGS sequence"/>
</dbReference>
<dbReference type="SUPFAM" id="SSF103657">
    <property type="entry name" value="BAR/IMD domain-like"/>
    <property type="match status" value="1"/>
</dbReference>
<keyword evidence="11" id="KW-1185">Reference proteome</keyword>
<evidence type="ECO:0000256" key="7">
    <source>
        <dbReference type="SAM" id="MobiDB-lite"/>
    </source>
</evidence>
<dbReference type="CDD" id="cd08835">
    <property type="entry name" value="ArfGap_ACAP"/>
    <property type="match status" value="1"/>
</dbReference>
<evidence type="ECO:0000313" key="11">
    <source>
        <dbReference type="Proteomes" id="UP000625711"/>
    </source>
</evidence>
<evidence type="ECO:0000256" key="2">
    <source>
        <dbReference type="ARBA" id="ARBA00022737"/>
    </source>
</evidence>
<keyword evidence="2" id="KW-0677">Repeat</keyword>
<feature type="compositionally biased region" description="Basic and acidic residues" evidence="7">
    <location>
        <begin position="568"/>
        <end position="578"/>
    </location>
</feature>
<evidence type="ECO:0000313" key="10">
    <source>
        <dbReference type="EMBL" id="KAF7267981.1"/>
    </source>
</evidence>
<dbReference type="CDD" id="cd07603">
    <property type="entry name" value="BAR_ACAPs"/>
    <property type="match status" value="1"/>
</dbReference>
<dbReference type="Pfam" id="PF00169">
    <property type="entry name" value="PH"/>
    <property type="match status" value="1"/>
</dbReference>
<dbReference type="Gene3D" id="2.30.29.30">
    <property type="entry name" value="Pleckstrin-homology domain (PH domain)/Phosphotyrosine-binding domain (PTB)"/>
    <property type="match status" value="1"/>
</dbReference>
<dbReference type="EMBL" id="JAACXV010014356">
    <property type="protein sequence ID" value="KAF7267981.1"/>
    <property type="molecule type" value="Genomic_DNA"/>
</dbReference>
<dbReference type="PRINTS" id="PR00405">
    <property type="entry name" value="REVINTRACTNG"/>
</dbReference>
<dbReference type="InterPro" id="IPR038508">
    <property type="entry name" value="ArfGAP_dom_sf"/>
</dbReference>
<feature type="compositionally biased region" description="Polar residues" evidence="7">
    <location>
        <begin position="579"/>
        <end position="589"/>
    </location>
</feature>
<dbReference type="GO" id="GO:0005096">
    <property type="term" value="F:GTPase activator activity"/>
    <property type="evidence" value="ECO:0007669"/>
    <property type="project" value="InterPro"/>
</dbReference>
<dbReference type="SMART" id="SM00233">
    <property type="entry name" value="PH"/>
    <property type="match status" value="1"/>
</dbReference>
<evidence type="ECO:0000256" key="6">
    <source>
        <dbReference type="PROSITE-ProRule" id="PRU00288"/>
    </source>
</evidence>
<sequence length="694" mass="79649">MVVKIELHECLRDSPKFRLLLEQEEQSIDQLEQKLDKILKVCGNMIDTGKTYVGQQSLFANSLWDLSSHFKDDPEVVCSLNKLIHSLQEMNKFHTILLDQASRTILKNLTSFIKKDIKGVRDFKQHFDKISIEYDNILLRNSHTPRSKQQEVDEVENILLAVRSCFGHQTLDYVNSICVLQTKKRHEILSTLLSYMHACTTYYHQGSDLCDDLQPFFKSLADDLATMRDETYRVEKELENRHEGVSTMDTITQPSSRDKKSPNMEGYLFKRTSNAFKTWNRRWFYLFDNKLVYRKRSGEEQETIMEDDLRICTVKPITDGERRFCFEIVSPSKSHILQADSKEMYEAWIEALQRGIGAAIQRIRSTEIENHKKIEKHSSSFYTRGDHDVSTFNNNNKVKKIRMWEQLLKIPGNNFCCDCGSPNPNWASINLGITLCIECSGVHRSLGVHYSKVRSLTLDDWEPEIIKVMAELGNTIVNQIYEANVPEGTPRATKDCTGTVRESWIRCKYAEKKFVKKLPQFKGENASPSSTRTSRASLMEVRKWSVRKMRRRPRSVDARDRKRKILEKAQQERDKLSEGSETSSMSNVSMKDDATSNEPADKAHTSLLLFGSDLDKQPISNIDLSSDQESTEGEESETVGEEDISNLHPNLLLYKAAAAHNIPVMCEALALGAEKSWVNPDDKSRQPIHAAVLS</sequence>
<dbReference type="InterPro" id="IPR004148">
    <property type="entry name" value="BAR_dom"/>
</dbReference>
<dbReference type="InterPro" id="IPR027267">
    <property type="entry name" value="AH/BAR_dom_sf"/>
</dbReference>
<dbReference type="CDD" id="cd13250">
    <property type="entry name" value="PH_ACAP"/>
    <property type="match status" value="1"/>
</dbReference>
<keyword evidence="3 6" id="KW-0863">Zinc-finger</keyword>
<dbReference type="FunFam" id="2.30.29.30:FF:000384">
    <property type="entry name" value="Uncharacterized protein, isoform A"/>
    <property type="match status" value="1"/>
</dbReference>
<gene>
    <name evidence="10" type="ORF">GWI33_018825</name>
</gene>
<feature type="domain" description="Arf-GAP" evidence="9">
    <location>
        <begin position="395"/>
        <end position="522"/>
    </location>
</feature>